<feature type="domain" description="Glycosyltransferase subfamily 4-like N-terminal" evidence="4">
    <location>
        <begin position="20"/>
        <end position="171"/>
    </location>
</feature>
<accession>A0A919VA85</accession>
<sequence length="362" mass="39718">MIAANGLSLAFICLDADTLGGMQRVTHTVAHGLASRGYEVHVVGLHQATHPFRYIRTPAYRHHVIHRSTPGRLMRRAGDRTLKRLLSRLSPGYTIMTSPSVVSRVSDLVPPHLHRIGQYHGSYEHARGSWHLGSIRRHYGHLAQAVFLSDDDARRFADHALLPNTHHIPNPLATWPCNVSPLTTRRVLGVGRLEGVKRFDRLITAFAHAARAVPDPWELHLIGDGTEHDRLAAHAAHHGVSDRVVFRGRVAGDEMAGEYTKASLVAVSSEHEGHPLVLGEAASYGLPSVAFDISGGIRTAVADGGILVPPGDVEGFTTALTSLMLSPAKRRALGHSARLNARHFRLDQVLDEWEQLFTHIAR</sequence>
<dbReference type="GO" id="GO:0016757">
    <property type="term" value="F:glycosyltransferase activity"/>
    <property type="evidence" value="ECO:0007669"/>
    <property type="project" value="UniProtKB-KW"/>
</dbReference>
<dbReference type="RefSeq" id="WP_204021652.1">
    <property type="nucleotide sequence ID" value="NZ_BOOW01000007.1"/>
</dbReference>
<protein>
    <submittedName>
        <fullName evidence="5">Uncharacterized protein</fullName>
    </submittedName>
</protein>
<gene>
    <name evidence="5" type="ORF">Ssi02_10900</name>
</gene>
<dbReference type="Pfam" id="PF13439">
    <property type="entry name" value="Glyco_transf_4"/>
    <property type="match status" value="1"/>
</dbReference>
<evidence type="ECO:0000259" key="4">
    <source>
        <dbReference type="Pfam" id="PF13439"/>
    </source>
</evidence>
<dbReference type="AlphaFoldDB" id="A0A919VA85"/>
<keyword evidence="2" id="KW-0808">Transferase</keyword>
<evidence type="ECO:0000313" key="5">
    <source>
        <dbReference type="EMBL" id="GII90859.1"/>
    </source>
</evidence>
<comment type="caution">
    <text evidence="5">The sequence shown here is derived from an EMBL/GenBank/DDBJ whole genome shotgun (WGS) entry which is preliminary data.</text>
</comment>
<dbReference type="PANTHER" id="PTHR12526">
    <property type="entry name" value="GLYCOSYLTRANSFERASE"/>
    <property type="match status" value="1"/>
</dbReference>
<keyword evidence="6" id="KW-1185">Reference proteome</keyword>
<dbReference type="EMBL" id="BOOW01000007">
    <property type="protein sequence ID" value="GII90859.1"/>
    <property type="molecule type" value="Genomic_DNA"/>
</dbReference>
<dbReference type="Proteomes" id="UP000606172">
    <property type="component" value="Unassembled WGS sequence"/>
</dbReference>
<evidence type="ECO:0000256" key="1">
    <source>
        <dbReference type="ARBA" id="ARBA00022676"/>
    </source>
</evidence>
<dbReference type="InterPro" id="IPR028098">
    <property type="entry name" value="Glyco_trans_4-like_N"/>
</dbReference>
<feature type="domain" description="Glycosyl transferase family 1" evidence="3">
    <location>
        <begin position="182"/>
        <end position="338"/>
    </location>
</feature>
<evidence type="ECO:0000256" key="2">
    <source>
        <dbReference type="ARBA" id="ARBA00022679"/>
    </source>
</evidence>
<reference evidence="5" key="1">
    <citation type="submission" date="2021-01" db="EMBL/GenBank/DDBJ databases">
        <title>Whole genome shotgun sequence of Sinosporangium siamense NBRC 109515.</title>
        <authorList>
            <person name="Komaki H."/>
            <person name="Tamura T."/>
        </authorList>
    </citation>
    <scope>NUCLEOTIDE SEQUENCE</scope>
    <source>
        <strain evidence="5">NBRC 109515</strain>
    </source>
</reference>
<keyword evidence="1" id="KW-0328">Glycosyltransferase</keyword>
<dbReference type="InterPro" id="IPR001296">
    <property type="entry name" value="Glyco_trans_1"/>
</dbReference>
<organism evidence="5 6">
    <name type="scientific">Sinosporangium siamense</name>
    <dbReference type="NCBI Taxonomy" id="1367973"/>
    <lineage>
        <taxon>Bacteria</taxon>
        <taxon>Bacillati</taxon>
        <taxon>Actinomycetota</taxon>
        <taxon>Actinomycetes</taxon>
        <taxon>Streptosporangiales</taxon>
        <taxon>Streptosporangiaceae</taxon>
        <taxon>Sinosporangium</taxon>
    </lineage>
</organism>
<evidence type="ECO:0000313" key="6">
    <source>
        <dbReference type="Proteomes" id="UP000606172"/>
    </source>
</evidence>
<dbReference type="PANTHER" id="PTHR12526:SF627">
    <property type="entry name" value="D-RHAMNOSYLTRANSFERASE WBPZ"/>
    <property type="match status" value="1"/>
</dbReference>
<name>A0A919VA85_9ACTN</name>
<proteinExistence type="predicted"/>
<dbReference type="Pfam" id="PF00534">
    <property type="entry name" value="Glycos_transf_1"/>
    <property type="match status" value="1"/>
</dbReference>
<dbReference type="Gene3D" id="3.40.50.2000">
    <property type="entry name" value="Glycogen Phosphorylase B"/>
    <property type="match status" value="2"/>
</dbReference>
<evidence type="ECO:0000259" key="3">
    <source>
        <dbReference type="Pfam" id="PF00534"/>
    </source>
</evidence>
<dbReference type="SUPFAM" id="SSF53756">
    <property type="entry name" value="UDP-Glycosyltransferase/glycogen phosphorylase"/>
    <property type="match status" value="1"/>
</dbReference>